<comment type="caution">
    <text evidence="2">The sequence shown here is derived from an EMBL/GenBank/DDBJ whole genome shotgun (WGS) entry which is preliminary data.</text>
</comment>
<feature type="coiled-coil region" evidence="1">
    <location>
        <begin position="90"/>
        <end position="117"/>
    </location>
</feature>
<evidence type="ECO:0008006" key="4">
    <source>
        <dbReference type="Google" id="ProtNLM"/>
    </source>
</evidence>
<protein>
    <recommendedName>
        <fullName evidence="4">DUF4136 domain-containing protein</fullName>
    </recommendedName>
</protein>
<dbReference type="PROSITE" id="PS51257">
    <property type="entry name" value="PROKAR_LIPOPROTEIN"/>
    <property type="match status" value="1"/>
</dbReference>
<reference evidence="2 3" key="1">
    <citation type="submission" date="2024-07" db="EMBL/GenBank/DDBJ databases">
        <authorList>
            <person name="Kang M."/>
        </authorList>
    </citation>
    <scope>NUCLEOTIDE SEQUENCE [LARGE SCALE GENOMIC DNA]</scope>
    <source>
        <strain evidence="2 3">DFM31</strain>
    </source>
</reference>
<name>A0ABV3L3P2_9RHOB</name>
<evidence type="ECO:0000256" key="1">
    <source>
        <dbReference type="SAM" id="Coils"/>
    </source>
</evidence>
<proteinExistence type="predicted"/>
<gene>
    <name evidence="2" type="ORF">AB0T83_05260</name>
</gene>
<evidence type="ECO:0000313" key="3">
    <source>
        <dbReference type="Proteomes" id="UP001553161"/>
    </source>
</evidence>
<keyword evidence="1" id="KW-0175">Coiled coil</keyword>
<dbReference type="EMBL" id="JBFBVU010000004">
    <property type="protein sequence ID" value="MEV8466194.1"/>
    <property type="molecule type" value="Genomic_DNA"/>
</dbReference>
<dbReference type="Proteomes" id="UP001553161">
    <property type="component" value="Unassembled WGS sequence"/>
</dbReference>
<dbReference type="RefSeq" id="WP_366192001.1">
    <property type="nucleotide sequence ID" value="NZ_JBFBVU010000004.1"/>
</dbReference>
<keyword evidence="3" id="KW-1185">Reference proteome</keyword>
<organism evidence="2 3">
    <name type="scientific">Meridianimarinicoccus marinus</name>
    <dbReference type="NCBI Taxonomy" id="3231483"/>
    <lineage>
        <taxon>Bacteria</taxon>
        <taxon>Pseudomonadati</taxon>
        <taxon>Pseudomonadota</taxon>
        <taxon>Alphaproteobacteria</taxon>
        <taxon>Rhodobacterales</taxon>
        <taxon>Paracoccaceae</taxon>
        <taxon>Meridianimarinicoccus</taxon>
    </lineage>
</organism>
<sequence length="124" mass="14056">MRFVMIPVLLFLAACGTPEQRCVRQYTGEVATVERLIQETELNLTRGYTYVLEPSPFNFYWGGCTGGWDGFNFCGYNQPQYRRKAVAIDPASEQRKLQDLQQKLAQLKSQARPVLEACGVTVVD</sequence>
<accession>A0ABV3L3P2</accession>
<evidence type="ECO:0000313" key="2">
    <source>
        <dbReference type="EMBL" id="MEV8466194.1"/>
    </source>
</evidence>